<evidence type="ECO:0000256" key="1">
    <source>
        <dbReference type="SAM" id="Phobius"/>
    </source>
</evidence>
<feature type="transmembrane region" description="Helical" evidence="1">
    <location>
        <begin position="18"/>
        <end position="38"/>
    </location>
</feature>
<keyword evidence="1" id="KW-0472">Membrane</keyword>
<gene>
    <name evidence="2" type="ORF">GGE06_002237</name>
</gene>
<name>A0A7W7TZG3_9ACTN</name>
<dbReference type="Proteomes" id="UP000582643">
    <property type="component" value="Unassembled WGS sequence"/>
</dbReference>
<dbReference type="RefSeq" id="WP_246532477.1">
    <property type="nucleotide sequence ID" value="NZ_JACHJY010000003.1"/>
</dbReference>
<evidence type="ECO:0000313" key="2">
    <source>
        <dbReference type="EMBL" id="MBB4981327.1"/>
    </source>
</evidence>
<accession>A0A7W7TZG3</accession>
<organism evidence="2 3">
    <name type="scientific">Streptomyces nymphaeiformis</name>
    <dbReference type="NCBI Taxonomy" id="2663842"/>
    <lineage>
        <taxon>Bacteria</taxon>
        <taxon>Bacillati</taxon>
        <taxon>Actinomycetota</taxon>
        <taxon>Actinomycetes</taxon>
        <taxon>Kitasatosporales</taxon>
        <taxon>Streptomycetaceae</taxon>
        <taxon>Streptomyces</taxon>
    </lineage>
</organism>
<evidence type="ECO:0000313" key="3">
    <source>
        <dbReference type="Proteomes" id="UP000582643"/>
    </source>
</evidence>
<keyword evidence="1" id="KW-1133">Transmembrane helix</keyword>
<keyword evidence="3" id="KW-1185">Reference proteome</keyword>
<protein>
    <submittedName>
        <fullName evidence="2">Uncharacterized protein</fullName>
    </submittedName>
</protein>
<dbReference type="AlphaFoldDB" id="A0A7W7TZG3"/>
<reference evidence="2 3" key="1">
    <citation type="submission" date="2020-08" db="EMBL/GenBank/DDBJ databases">
        <title>Genomic Encyclopedia of Type Strains, Phase III (KMG-III): the genomes of soil and plant-associated and newly described type strains.</title>
        <authorList>
            <person name="Whitman W."/>
        </authorList>
    </citation>
    <scope>NUCLEOTIDE SEQUENCE [LARGE SCALE GENOMIC DNA]</scope>
    <source>
        <strain evidence="2 3">SFB5A</strain>
    </source>
</reference>
<keyword evidence="1" id="KW-0812">Transmembrane</keyword>
<dbReference type="EMBL" id="JACHJY010000003">
    <property type="protein sequence ID" value="MBB4981327.1"/>
    <property type="molecule type" value="Genomic_DNA"/>
</dbReference>
<proteinExistence type="predicted"/>
<sequence length="132" mass="14221">MNTLGQGKAAAMKWDAGAVGWALLFLSGAGLMAAGAIWKGRAVRPFAASRARTVAQREYARDLQRAADHVIAEARRSAGEGEPAIVTVTAVMRTAEERYGHADVERPHAAAALRRRFEHWRCAADCVTDAYG</sequence>
<comment type="caution">
    <text evidence="2">The sequence shown here is derived from an EMBL/GenBank/DDBJ whole genome shotgun (WGS) entry which is preliminary data.</text>
</comment>